<evidence type="ECO:0000313" key="8">
    <source>
        <dbReference type="EMBL" id="RZS93062.1"/>
    </source>
</evidence>
<evidence type="ECO:0000256" key="5">
    <source>
        <dbReference type="PROSITE-ProRule" id="PRU01248"/>
    </source>
</evidence>
<keyword evidence="2" id="KW-0229">DNA integration</keyword>
<dbReference type="GO" id="GO:0015074">
    <property type="term" value="P:DNA integration"/>
    <property type="evidence" value="ECO:0007669"/>
    <property type="project" value="UniProtKB-KW"/>
</dbReference>
<dbReference type="GO" id="GO:0006310">
    <property type="term" value="P:DNA recombination"/>
    <property type="evidence" value="ECO:0007669"/>
    <property type="project" value="UniProtKB-KW"/>
</dbReference>
<dbReference type="Pfam" id="PF13495">
    <property type="entry name" value="Phage_int_SAM_4"/>
    <property type="match status" value="1"/>
</dbReference>
<feature type="domain" description="Core-binding (CB)" evidence="7">
    <location>
        <begin position="81"/>
        <end position="163"/>
    </location>
</feature>
<dbReference type="PANTHER" id="PTHR30349:SF64">
    <property type="entry name" value="PROPHAGE INTEGRASE INTD-RELATED"/>
    <property type="match status" value="1"/>
</dbReference>
<dbReference type="InterPro" id="IPR011010">
    <property type="entry name" value="DNA_brk_join_enz"/>
</dbReference>
<dbReference type="Proteomes" id="UP000292262">
    <property type="component" value="Unassembled WGS sequence"/>
</dbReference>
<dbReference type="SUPFAM" id="SSF56349">
    <property type="entry name" value="DNA breaking-rejoining enzymes"/>
    <property type="match status" value="1"/>
</dbReference>
<dbReference type="Gene3D" id="1.10.443.10">
    <property type="entry name" value="Intergrase catalytic core"/>
    <property type="match status" value="1"/>
</dbReference>
<dbReference type="Gene3D" id="1.10.150.130">
    <property type="match status" value="1"/>
</dbReference>
<feature type="domain" description="Tyr recombinase" evidence="6">
    <location>
        <begin position="180"/>
        <end position="355"/>
    </location>
</feature>
<dbReference type="PROSITE" id="PS51900">
    <property type="entry name" value="CB"/>
    <property type="match status" value="1"/>
</dbReference>
<accession>A0A4Q7P317</accession>
<evidence type="ECO:0000256" key="2">
    <source>
        <dbReference type="ARBA" id="ARBA00022908"/>
    </source>
</evidence>
<dbReference type="Pfam" id="PF00589">
    <property type="entry name" value="Phage_integrase"/>
    <property type="match status" value="1"/>
</dbReference>
<dbReference type="PROSITE" id="PS51898">
    <property type="entry name" value="TYR_RECOMBINASE"/>
    <property type="match status" value="1"/>
</dbReference>
<evidence type="ECO:0000256" key="1">
    <source>
        <dbReference type="ARBA" id="ARBA00008857"/>
    </source>
</evidence>
<keyword evidence="3 5" id="KW-0238">DNA-binding</keyword>
<dbReference type="InterPro" id="IPR013762">
    <property type="entry name" value="Integrase-like_cat_sf"/>
</dbReference>
<evidence type="ECO:0000256" key="3">
    <source>
        <dbReference type="ARBA" id="ARBA00023125"/>
    </source>
</evidence>
<evidence type="ECO:0000259" key="6">
    <source>
        <dbReference type="PROSITE" id="PS51898"/>
    </source>
</evidence>
<dbReference type="GO" id="GO:0003677">
    <property type="term" value="F:DNA binding"/>
    <property type="evidence" value="ECO:0007669"/>
    <property type="project" value="UniProtKB-UniRule"/>
</dbReference>
<evidence type="ECO:0000313" key="9">
    <source>
        <dbReference type="Proteomes" id="UP000292262"/>
    </source>
</evidence>
<comment type="similarity">
    <text evidence="1">Belongs to the 'phage' integrase family.</text>
</comment>
<dbReference type="NCBIfam" id="NF040815">
    <property type="entry name" value="recomb_XerA_Arch"/>
    <property type="match status" value="1"/>
</dbReference>
<comment type="caution">
    <text evidence="8">The sequence shown here is derived from an EMBL/GenBank/DDBJ whole genome shotgun (WGS) entry which is preliminary data.</text>
</comment>
<dbReference type="PANTHER" id="PTHR30349">
    <property type="entry name" value="PHAGE INTEGRASE-RELATED"/>
    <property type="match status" value="1"/>
</dbReference>
<dbReference type="EMBL" id="SGXE01000002">
    <property type="protein sequence ID" value="RZS93062.1"/>
    <property type="molecule type" value="Genomic_DNA"/>
</dbReference>
<name>A0A4Q7P317_9FLAO</name>
<keyword evidence="9" id="KW-1185">Reference proteome</keyword>
<organism evidence="8 9">
    <name type="scientific">Aquimarina brevivitae</name>
    <dbReference type="NCBI Taxonomy" id="323412"/>
    <lineage>
        <taxon>Bacteria</taxon>
        <taxon>Pseudomonadati</taxon>
        <taxon>Bacteroidota</taxon>
        <taxon>Flavobacteriia</taxon>
        <taxon>Flavobacteriales</taxon>
        <taxon>Flavobacteriaceae</taxon>
        <taxon>Aquimarina</taxon>
    </lineage>
</organism>
<dbReference type="InterPro" id="IPR004107">
    <property type="entry name" value="Integrase_SAM-like_N"/>
</dbReference>
<protein>
    <submittedName>
        <fullName evidence="8">Site-specific recombinase XerD</fullName>
    </submittedName>
</protein>
<dbReference type="RefSeq" id="WP_130287086.1">
    <property type="nucleotide sequence ID" value="NZ_SGXE01000002.1"/>
</dbReference>
<dbReference type="InterPro" id="IPR010998">
    <property type="entry name" value="Integrase_recombinase_N"/>
</dbReference>
<keyword evidence="4" id="KW-0233">DNA recombination</keyword>
<evidence type="ECO:0000256" key="4">
    <source>
        <dbReference type="ARBA" id="ARBA00023172"/>
    </source>
</evidence>
<dbReference type="InterPro" id="IPR044068">
    <property type="entry name" value="CB"/>
</dbReference>
<dbReference type="InterPro" id="IPR002104">
    <property type="entry name" value="Integrase_catalytic"/>
</dbReference>
<reference evidence="8 9" key="1">
    <citation type="submission" date="2019-02" db="EMBL/GenBank/DDBJ databases">
        <title>Genomic Encyclopedia of Type Strains, Phase IV (KMG-IV): sequencing the most valuable type-strain genomes for metagenomic binning, comparative biology and taxonomic classification.</title>
        <authorList>
            <person name="Goeker M."/>
        </authorList>
    </citation>
    <scope>NUCLEOTIDE SEQUENCE [LARGE SCALE GENOMIC DNA]</scope>
    <source>
        <strain evidence="8 9">DSM 17196</strain>
    </source>
</reference>
<dbReference type="AlphaFoldDB" id="A0A4Q7P317"/>
<gene>
    <name evidence="8" type="ORF">EV197_1626</name>
</gene>
<sequence>MIGLLFYSDKVLEALIKTLPNAAWSPVYGMFYIENTKKNLNLIFETFSGIAWINCNYFFKNRIIQRDNPEVSQNFRQQQLQKKRNCPEAYIQKLIIKRYSKNTIKSYISAFETFMEHFADIEIDSLSENDIRSYIRYLHQEKKSNSYINLAINCIKFYYEIVLGMPNRFYAVERPRKQRKLPKVISKAAVLSMIDKTNNLKHRCILSLLYSAGLRRSELLNLKLTDIDSQRMLIHVIQAKGNKDRYTLLSATVLKELRSYYKAWKPQTYVFEGAPGQPYSSASVAKIVNSASQKAGITQSVTPHTLRHSFATHLLEQGTDLRYIQALLGHSSSKTTEIYTHVATNSFRMIKNPLDL</sequence>
<dbReference type="OrthoDB" id="9801717at2"/>
<dbReference type="InterPro" id="IPR050090">
    <property type="entry name" value="Tyrosine_recombinase_XerCD"/>
</dbReference>
<proteinExistence type="inferred from homology"/>
<evidence type="ECO:0000259" key="7">
    <source>
        <dbReference type="PROSITE" id="PS51900"/>
    </source>
</evidence>